<sequence>MKCYVLNSFISCERMRSRTNLYCATVSSYRDSLSKGLYDYGAGWTDLKNATAIKQKRALEIKVRPHSEN</sequence>
<accession>A0ABP7N834</accession>
<evidence type="ECO:0000313" key="2">
    <source>
        <dbReference type="Proteomes" id="UP001501565"/>
    </source>
</evidence>
<comment type="caution">
    <text evidence="1">The sequence shown here is derived from an EMBL/GenBank/DDBJ whole genome shotgun (WGS) entry which is preliminary data.</text>
</comment>
<name>A0ABP7N834_9GAMM</name>
<protein>
    <submittedName>
        <fullName evidence="1">Uncharacterized protein</fullName>
    </submittedName>
</protein>
<evidence type="ECO:0000313" key="1">
    <source>
        <dbReference type="EMBL" id="GAA3937881.1"/>
    </source>
</evidence>
<dbReference type="Proteomes" id="UP001501565">
    <property type="component" value="Unassembled WGS sequence"/>
</dbReference>
<gene>
    <name evidence="1" type="ORF">GCM10022277_37740</name>
</gene>
<reference evidence="2" key="1">
    <citation type="journal article" date="2019" name="Int. J. Syst. Evol. Microbiol.">
        <title>The Global Catalogue of Microorganisms (GCM) 10K type strain sequencing project: providing services to taxonomists for standard genome sequencing and annotation.</title>
        <authorList>
            <consortium name="The Broad Institute Genomics Platform"/>
            <consortium name="The Broad Institute Genome Sequencing Center for Infectious Disease"/>
            <person name="Wu L."/>
            <person name="Ma J."/>
        </authorList>
    </citation>
    <scope>NUCLEOTIDE SEQUENCE [LARGE SCALE GENOMIC DNA]</scope>
    <source>
        <strain evidence="2">JCM 17551</strain>
    </source>
</reference>
<keyword evidence="2" id="KW-1185">Reference proteome</keyword>
<organism evidence="1 2">
    <name type="scientific">Litoribacillus peritrichatus</name>
    <dbReference type="NCBI Taxonomy" id="718191"/>
    <lineage>
        <taxon>Bacteria</taxon>
        <taxon>Pseudomonadati</taxon>
        <taxon>Pseudomonadota</taxon>
        <taxon>Gammaproteobacteria</taxon>
        <taxon>Oceanospirillales</taxon>
        <taxon>Oceanospirillaceae</taxon>
        <taxon>Litoribacillus</taxon>
    </lineage>
</organism>
<proteinExistence type="predicted"/>
<dbReference type="EMBL" id="BAABBN010000012">
    <property type="protein sequence ID" value="GAA3937881.1"/>
    <property type="molecule type" value="Genomic_DNA"/>
</dbReference>